<feature type="compositionally biased region" description="Low complexity" evidence="1">
    <location>
        <begin position="139"/>
        <end position="154"/>
    </location>
</feature>
<keyword evidence="3" id="KW-1185">Reference proteome</keyword>
<gene>
    <name evidence="2" type="ORF">NLI96_g2052</name>
</gene>
<feature type="compositionally biased region" description="Gly residues" evidence="1">
    <location>
        <begin position="643"/>
        <end position="652"/>
    </location>
</feature>
<feature type="region of interest" description="Disordered" evidence="1">
    <location>
        <begin position="80"/>
        <end position="444"/>
    </location>
</feature>
<feature type="compositionally biased region" description="Low complexity" evidence="1">
    <location>
        <begin position="729"/>
        <end position="745"/>
    </location>
</feature>
<feature type="compositionally biased region" description="Low complexity" evidence="1">
    <location>
        <begin position="769"/>
        <end position="778"/>
    </location>
</feature>
<feature type="compositionally biased region" description="Low complexity" evidence="1">
    <location>
        <begin position="792"/>
        <end position="808"/>
    </location>
</feature>
<comment type="caution">
    <text evidence="2">The sequence shown here is derived from an EMBL/GenBank/DDBJ whole genome shotgun (WGS) entry which is preliminary data.</text>
</comment>
<feature type="compositionally biased region" description="Low complexity" evidence="1">
    <location>
        <begin position="105"/>
        <end position="116"/>
    </location>
</feature>
<feature type="region of interest" description="Disordered" evidence="1">
    <location>
        <begin position="729"/>
        <end position="821"/>
    </location>
</feature>
<feature type="compositionally biased region" description="Polar residues" evidence="1">
    <location>
        <begin position="395"/>
        <end position="406"/>
    </location>
</feature>
<dbReference type="Proteomes" id="UP001212997">
    <property type="component" value="Unassembled WGS sequence"/>
</dbReference>
<organism evidence="2 3">
    <name type="scientific">Meripilus lineatus</name>
    <dbReference type="NCBI Taxonomy" id="2056292"/>
    <lineage>
        <taxon>Eukaryota</taxon>
        <taxon>Fungi</taxon>
        <taxon>Dikarya</taxon>
        <taxon>Basidiomycota</taxon>
        <taxon>Agaricomycotina</taxon>
        <taxon>Agaricomycetes</taxon>
        <taxon>Polyporales</taxon>
        <taxon>Meripilaceae</taxon>
        <taxon>Meripilus</taxon>
    </lineage>
</organism>
<sequence>MFNIKRTRSQLILPDLDHHIFARSPLKDARSTLRNTSHPAVQNESSGMDVTPDADSTGRHKRPFSPLKDSLVEWERVLKRQKREGSDSENEVSRRVQKGFPKKPSSLSSFPSTRSSAVTPGRQRARSVPVGPIPFVDLKLLSSPSRSPSRSKQQFKFTTLPSMDPVRNEALIDDSPTPQASCASGPSEVVRGPSSAEDISVSIPTSISEDVNMSSPTLSPPPTSPIQVATSPPAPVTPPLLPEQDLSRPLSPLTPLPPTPRSSKIPVSANNDVPQSSNLALMIPTSNAPANPKTPTSSRSRLPRPSTKAPPIQSTSSTASTAQTQLKTKNAKADPTITLGGRMTRSASLRQKDKKEDPTPATEASKSFKRSGTRTNMSKPRAPVAVNQAPQPVVSTSKTIASTPVQSLRKRSNSSSYAQATTSSNAKVTHPPSSPIKPHSIATTSHIPPQRFNLVSRASQPPLSSTLSRISSALDRLKQPPPERPNTSLGFNRAATSFGDDDGLAEKSSRPVLSQDDTGIGRRAASLEPRPQPLKRASTVGSLGAGSSAGPSRLMLPPPVPKGRTDTTASTSERPAQNKINLHSGIVVGKPKGNITFGIRQPAGGSTKPRMFGVGALTGMARSRVVHRASRETSLPTVEGSPVKGGGVGGITSEGAKTLPEDDDMDMLVSEPSNNKDDNVFLDKSPASQTMDIGDSDLDAILAGVSTSDNVKGKGKEKSDTHWNDATSQRASMASQLLSQSLSALPQTPTRIPSKVKEFRPGTRAGLRSSSSTYPSGSKPGAQTAPGALENGGSSSGAHVSAHAKGAGDTNGASPPGSADSKKASLKILKSCKIFVDVRTEDGDDAGALFVDMLRGLGAKACIMVFPRVILQALMRPFVALVDAISRRVDLHSHCLEEWSD</sequence>
<protein>
    <submittedName>
        <fullName evidence="2">Uncharacterized protein</fullName>
    </submittedName>
</protein>
<feature type="compositionally biased region" description="Low complexity" evidence="1">
    <location>
        <begin position="380"/>
        <end position="394"/>
    </location>
</feature>
<evidence type="ECO:0000256" key="1">
    <source>
        <dbReference type="SAM" id="MobiDB-lite"/>
    </source>
</evidence>
<feature type="compositionally biased region" description="Polar residues" evidence="1">
    <location>
        <begin position="413"/>
        <end position="427"/>
    </location>
</feature>
<feature type="region of interest" description="Disordered" evidence="1">
    <location>
        <begin position="629"/>
        <end position="662"/>
    </location>
</feature>
<feature type="compositionally biased region" description="Low complexity" evidence="1">
    <location>
        <begin position="294"/>
        <end position="325"/>
    </location>
</feature>
<feature type="compositionally biased region" description="Polar residues" evidence="1">
    <location>
        <begin position="32"/>
        <end position="48"/>
    </location>
</feature>
<name>A0AAD5V931_9APHY</name>
<proteinExistence type="predicted"/>
<dbReference type="EMBL" id="JANAWD010000043">
    <property type="protein sequence ID" value="KAJ3489547.1"/>
    <property type="molecule type" value="Genomic_DNA"/>
</dbReference>
<evidence type="ECO:0000313" key="3">
    <source>
        <dbReference type="Proteomes" id="UP001212997"/>
    </source>
</evidence>
<reference evidence="2" key="1">
    <citation type="submission" date="2022-07" db="EMBL/GenBank/DDBJ databases">
        <title>Genome Sequence of Physisporinus lineatus.</title>
        <authorList>
            <person name="Buettner E."/>
        </authorList>
    </citation>
    <scope>NUCLEOTIDE SEQUENCE</scope>
    <source>
        <strain evidence="2">VT162</strain>
    </source>
</reference>
<feature type="compositionally biased region" description="Pro residues" evidence="1">
    <location>
        <begin position="232"/>
        <end position="241"/>
    </location>
</feature>
<dbReference type="AlphaFoldDB" id="A0AAD5V931"/>
<feature type="compositionally biased region" description="Polar residues" evidence="1">
    <location>
        <begin position="202"/>
        <end position="213"/>
    </location>
</feature>
<accession>A0AAD5V931</accession>
<feature type="compositionally biased region" description="Low complexity" evidence="1">
    <location>
        <begin position="537"/>
        <end position="552"/>
    </location>
</feature>
<feature type="region of interest" description="Disordered" evidence="1">
    <location>
        <begin position="476"/>
        <end position="580"/>
    </location>
</feature>
<feature type="compositionally biased region" description="Polar residues" evidence="1">
    <location>
        <begin position="566"/>
        <end position="580"/>
    </location>
</feature>
<feature type="compositionally biased region" description="Polar residues" evidence="1">
    <location>
        <begin position="268"/>
        <end position="289"/>
    </location>
</feature>
<feature type="compositionally biased region" description="Basic and acidic residues" evidence="1">
    <location>
        <begin position="80"/>
        <end position="94"/>
    </location>
</feature>
<feature type="region of interest" description="Disordered" evidence="1">
    <location>
        <begin position="30"/>
        <end position="66"/>
    </location>
</feature>
<evidence type="ECO:0000313" key="2">
    <source>
        <dbReference type="EMBL" id="KAJ3489547.1"/>
    </source>
</evidence>